<comment type="subcellular location">
    <subcellularLocation>
        <location evidence="1">Membrane</location>
        <topology evidence="1">Multi-pass membrane protein</topology>
    </subcellularLocation>
</comment>
<keyword evidence="3 9" id="KW-0812">Transmembrane</keyword>
<evidence type="ECO:0000256" key="11">
    <source>
        <dbReference type="SAM" id="Phobius"/>
    </source>
</evidence>
<dbReference type="InterPro" id="IPR018422">
    <property type="entry name" value="Cation/H_exchanger_CPA1"/>
</dbReference>
<dbReference type="InterPro" id="IPR004709">
    <property type="entry name" value="NaH_exchanger"/>
</dbReference>
<dbReference type="PRINTS" id="PR01084">
    <property type="entry name" value="NAHEXCHNGR"/>
</dbReference>
<comment type="similarity">
    <text evidence="9">Belongs to the monovalent cation:proton antiporter 1 (CPA1) transporter (TC 2.A.36) family.</text>
</comment>
<evidence type="ECO:0000256" key="3">
    <source>
        <dbReference type="ARBA" id="ARBA00022692"/>
    </source>
</evidence>
<evidence type="ECO:0000259" key="12">
    <source>
        <dbReference type="Pfam" id="PF00999"/>
    </source>
</evidence>
<dbReference type="GO" id="GO:0098719">
    <property type="term" value="P:sodium ion import across plasma membrane"/>
    <property type="evidence" value="ECO:0007669"/>
    <property type="project" value="TreeGrafter"/>
</dbReference>
<feature type="transmembrane region" description="Helical" evidence="11">
    <location>
        <begin position="290"/>
        <end position="314"/>
    </location>
</feature>
<dbReference type="AlphaFoldDB" id="A0A7D9DTZ4"/>
<gene>
    <name evidence="13" type="ORF">PACLA_8A048442</name>
</gene>
<evidence type="ECO:0000256" key="8">
    <source>
        <dbReference type="ARBA" id="ARBA00023201"/>
    </source>
</evidence>
<dbReference type="PANTHER" id="PTHR10110">
    <property type="entry name" value="SODIUM/HYDROGEN EXCHANGER"/>
    <property type="match status" value="1"/>
</dbReference>
<protein>
    <recommendedName>
        <fullName evidence="9">Sodium/hydrogen exchanger</fullName>
    </recommendedName>
</protein>
<feature type="region of interest" description="Disordered" evidence="10">
    <location>
        <begin position="565"/>
        <end position="719"/>
    </location>
</feature>
<dbReference type="GO" id="GO:0015385">
    <property type="term" value="F:sodium:proton antiporter activity"/>
    <property type="evidence" value="ECO:0007669"/>
    <property type="project" value="InterPro"/>
</dbReference>
<reference evidence="13" key="1">
    <citation type="submission" date="2020-04" db="EMBL/GenBank/DDBJ databases">
        <authorList>
            <person name="Alioto T."/>
            <person name="Alioto T."/>
            <person name="Gomez Garrido J."/>
        </authorList>
    </citation>
    <scope>NUCLEOTIDE SEQUENCE</scope>
    <source>
        <strain evidence="13">A484AB</strain>
    </source>
</reference>
<feature type="transmembrane region" description="Helical" evidence="11">
    <location>
        <begin position="73"/>
        <end position="96"/>
    </location>
</feature>
<dbReference type="NCBIfam" id="TIGR00840">
    <property type="entry name" value="b_cpa1"/>
    <property type="match status" value="1"/>
</dbReference>
<name>A0A7D9DTZ4_PARCT</name>
<feature type="compositionally biased region" description="Low complexity" evidence="10">
    <location>
        <begin position="656"/>
        <end position="670"/>
    </location>
</feature>
<keyword evidence="6 9" id="KW-0406">Ion transport</keyword>
<accession>A0A7D9DTZ4</accession>
<feature type="transmembrane region" description="Helical" evidence="11">
    <location>
        <begin position="102"/>
        <end position="124"/>
    </location>
</feature>
<organism evidence="13 14">
    <name type="scientific">Paramuricea clavata</name>
    <name type="common">Red gorgonian</name>
    <name type="synonym">Violescent sea-whip</name>
    <dbReference type="NCBI Taxonomy" id="317549"/>
    <lineage>
        <taxon>Eukaryota</taxon>
        <taxon>Metazoa</taxon>
        <taxon>Cnidaria</taxon>
        <taxon>Anthozoa</taxon>
        <taxon>Octocorallia</taxon>
        <taxon>Malacalcyonacea</taxon>
        <taxon>Plexauridae</taxon>
        <taxon>Paramuricea</taxon>
    </lineage>
</organism>
<evidence type="ECO:0000256" key="1">
    <source>
        <dbReference type="ARBA" id="ARBA00004141"/>
    </source>
</evidence>
<feature type="transmembrane region" description="Helical" evidence="11">
    <location>
        <begin position="170"/>
        <end position="194"/>
    </location>
</feature>
<feature type="transmembrane region" description="Helical" evidence="11">
    <location>
        <begin position="227"/>
        <end position="246"/>
    </location>
</feature>
<feature type="domain" description="Cation/H+ exchanger transmembrane" evidence="12">
    <location>
        <begin position="3"/>
        <end position="383"/>
    </location>
</feature>
<keyword evidence="9" id="KW-0050">Antiport</keyword>
<proteinExistence type="inferred from homology"/>
<keyword evidence="2 9" id="KW-0813">Transport</keyword>
<feature type="transmembrane region" description="Helical" evidence="11">
    <location>
        <begin position="44"/>
        <end position="61"/>
    </location>
</feature>
<dbReference type="EMBL" id="CACRXK020002231">
    <property type="protein sequence ID" value="CAB3993301.1"/>
    <property type="molecule type" value="Genomic_DNA"/>
</dbReference>
<dbReference type="GO" id="GO:0005886">
    <property type="term" value="C:plasma membrane"/>
    <property type="evidence" value="ECO:0007669"/>
    <property type="project" value="TreeGrafter"/>
</dbReference>
<dbReference type="GO" id="GO:0051453">
    <property type="term" value="P:regulation of intracellular pH"/>
    <property type="evidence" value="ECO:0007669"/>
    <property type="project" value="TreeGrafter"/>
</dbReference>
<keyword evidence="5" id="KW-0915">Sodium</keyword>
<evidence type="ECO:0000256" key="10">
    <source>
        <dbReference type="SAM" id="MobiDB-lite"/>
    </source>
</evidence>
<evidence type="ECO:0000256" key="2">
    <source>
        <dbReference type="ARBA" id="ARBA00022448"/>
    </source>
</evidence>
<dbReference type="InterPro" id="IPR006153">
    <property type="entry name" value="Cation/H_exchanger_TM"/>
</dbReference>
<feature type="transmembrane region" description="Helical" evidence="11">
    <location>
        <begin position="201"/>
        <end position="221"/>
    </location>
</feature>
<dbReference type="PANTHER" id="PTHR10110:SF98">
    <property type="entry name" value="SODIUM_HYDROGEN EXCHANGER"/>
    <property type="match status" value="1"/>
</dbReference>
<evidence type="ECO:0000256" key="7">
    <source>
        <dbReference type="ARBA" id="ARBA00023136"/>
    </source>
</evidence>
<feature type="transmembrane region" description="Helical" evidence="11">
    <location>
        <begin position="267"/>
        <end position="284"/>
    </location>
</feature>
<keyword evidence="8 9" id="KW-0739">Sodium transport</keyword>
<feature type="transmembrane region" description="Helical" evidence="11">
    <location>
        <begin position="133"/>
        <end position="155"/>
    </location>
</feature>
<sequence length="719" mass="80486">MTKRLSKVVPESCMVILLGILLGSILNAADFQNVATISNFNSRIFFLFLLPPIVLDAGYFLHTRAFFDNIGTILLYAVVGTIFNTFTVGLTLYITTDLGINLLQMLLFSCLIAAVDPVAVLAVFEEVHVNEVLYILVFGESLLNDAVTVVLYRLFEALVTQGGTPKVEEVFIGVAAFFVVSLGGMLIGIFWAYLTAFLSKFIDHVKVLEPIFVVCMCYMSYLSAELFHFSGIISIVTCAIVMKPYVEANISQKSRIPLKYFMKMASSLSETIIFMMLGVILFDRQLEFDAWFTLLTIIFILVYRCLGVVLLTWLANSLRLNKLGKVDQFIMAYGGLRGAVSFSLATVLEEKYVPKKNIMETTTIAVVFFTVFVQGITIKPLVNLLKVKRAVKRKEVMLGEVNDKLLDHLLGGVQDVIQHRGRYYWKNLHQYVDMKYLRPWFMREMSDQQAIDETVLMVYRKISSREAVPPGCSRDVPESIEEPDEFEHVVKDRRRSSGLAPPQEENQKFKNVVQHVQLAMLLSKQCRGTSRRFSRNNILDETDTCDEALRMRRCAQTAQVPRNVISRKVSREQQISGDERDNNACSSTQFKVPHKPHHKRHKKHGHKHGHHHGKHQKLGKKLSDIPESPPSSSPPGIDSPSGRYSPPGPDTSAAQTNGTDGGDTTSGSDNETQDMLPKLADLEPSSPQLAKDFSALHEPTVSMQSGSAAADEGIDETVM</sequence>
<dbReference type="Proteomes" id="UP001152795">
    <property type="component" value="Unassembled WGS sequence"/>
</dbReference>
<evidence type="ECO:0000256" key="5">
    <source>
        <dbReference type="ARBA" id="ARBA00023053"/>
    </source>
</evidence>
<comment type="caution">
    <text evidence="13">The sequence shown here is derived from an EMBL/GenBank/DDBJ whole genome shotgun (WGS) entry which is preliminary data.</text>
</comment>
<feature type="transmembrane region" description="Helical" evidence="11">
    <location>
        <begin position="364"/>
        <end position="385"/>
    </location>
</feature>
<evidence type="ECO:0000313" key="14">
    <source>
        <dbReference type="Proteomes" id="UP001152795"/>
    </source>
</evidence>
<evidence type="ECO:0000256" key="6">
    <source>
        <dbReference type="ARBA" id="ARBA00023065"/>
    </source>
</evidence>
<evidence type="ECO:0000256" key="4">
    <source>
        <dbReference type="ARBA" id="ARBA00022989"/>
    </source>
</evidence>
<feature type="compositionally biased region" description="Basic residues" evidence="10">
    <location>
        <begin position="592"/>
        <end position="620"/>
    </location>
</feature>
<dbReference type="Pfam" id="PF00999">
    <property type="entry name" value="Na_H_Exchanger"/>
    <property type="match status" value="1"/>
</dbReference>
<evidence type="ECO:0000256" key="9">
    <source>
        <dbReference type="RuleBase" id="RU003722"/>
    </source>
</evidence>
<keyword evidence="4 11" id="KW-1133">Transmembrane helix</keyword>
<dbReference type="OrthoDB" id="196264at2759"/>
<dbReference type="GO" id="GO:0015386">
    <property type="term" value="F:potassium:proton antiporter activity"/>
    <property type="evidence" value="ECO:0007669"/>
    <property type="project" value="TreeGrafter"/>
</dbReference>
<keyword evidence="14" id="KW-1185">Reference proteome</keyword>
<feature type="transmembrane region" description="Helical" evidence="11">
    <location>
        <begin position="326"/>
        <end position="344"/>
    </location>
</feature>
<dbReference type="Gene3D" id="6.10.140.1330">
    <property type="match status" value="1"/>
</dbReference>
<keyword evidence="7 11" id="KW-0472">Membrane</keyword>
<evidence type="ECO:0000313" key="13">
    <source>
        <dbReference type="EMBL" id="CAB3993301.1"/>
    </source>
</evidence>